<evidence type="ECO:0000313" key="5">
    <source>
        <dbReference type="EMBL" id="WEX84612.1"/>
    </source>
</evidence>
<sequence>MSEMPRRWTGATIEDVTHYVQRGKSPKYVPHSELPVINQKCVRWSGVDEAHLKYVDPSQWSAWGEERFLRDGDILWNSTGTGTIGRAAIFRGLTTAQRVVADSHVTIVRANGAVLPDYLHRLIQSPSVQSKLDDMQSGSTNQVELSKAEVLATPVPLAPLPEQQRIVAKIDSLTGKSRRAREHLDHIPRLVEKYKQAVLAAAFRGDLTREWRRRYGDIAPVAHEMALQRAELAQKYRQKHYDCNEVFVANGSEPFAVPTAWNWVRAEAICGFITKGTTPHASQLQSGTGDVPFIKVYNLTFDGSLNFTVEPTFVSRSTHEGFLARSRVLPNDVLMNIVGPPLGKVSIVPSDAPEWNINQAIAVFRTIPSVSAAFLAKWLLADDLVQWGVSRSKATAGQSNLTLAICRDLPIPLCSLREQQQITRRIDTAFTWIDRLASEATNAHKLIDHLDQAVLVKAFRGELIPQDPDDEPASVLLDRIRAERGAAPKGNQGRTKQS</sequence>
<dbReference type="Gene3D" id="3.90.220.20">
    <property type="entry name" value="DNA methylase specificity domains"/>
    <property type="match status" value="2"/>
</dbReference>
<dbReference type="Pfam" id="PF01420">
    <property type="entry name" value="Methylase_S"/>
    <property type="match status" value="2"/>
</dbReference>
<dbReference type="PANTHER" id="PTHR43140:SF1">
    <property type="entry name" value="TYPE I RESTRICTION ENZYME ECOKI SPECIFICITY SUBUNIT"/>
    <property type="match status" value="1"/>
</dbReference>
<dbReference type="RefSeq" id="WP_280735532.1">
    <property type="nucleotide sequence ID" value="NZ_CP120368.1"/>
</dbReference>
<keyword evidence="3" id="KW-0238">DNA-binding</keyword>
<dbReference type="SUPFAM" id="SSF116734">
    <property type="entry name" value="DNA methylase specificity domain"/>
    <property type="match status" value="2"/>
</dbReference>
<dbReference type="EMBL" id="CP120371">
    <property type="protein sequence ID" value="WEX84612.1"/>
    <property type="molecule type" value="Genomic_DNA"/>
</dbReference>
<evidence type="ECO:0000256" key="2">
    <source>
        <dbReference type="ARBA" id="ARBA00022747"/>
    </source>
</evidence>
<dbReference type="PANTHER" id="PTHR43140">
    <property type="entry name" value="TYPE-1 RESTRICTION ENZYME ECOKI SPECIFICITY PROTEIN"/>
    <property type="match status" value="1"/>
</dbReference>
<proteinExistence type="inferred from homology"/>
<dbReference type="EC" id="3.1.21.-" evidence="5"/>
<dbReference type="Proteomes" id="UP001235547">
    <property type="component" value="Chromosome 1"/>
</dbReference>
<evidence type="ECO:0000256" key="1">
    <source>
        <dbReference type="ARBA" id="ARBA00010923"/>
    </source>
</evidence>
<keyword evidence="5" id="KW-0378">Hydrolase</keyword>
<keyword evidence="2" id="KW-0680">Restriction system</keyword>
<feature type="domain" description="Type I restriction modification DNA specificity" evidence="4">
    <location>
        <begin position="261"/>
        <end position="430"/>
    </location>
</feature>
<dbReference type="InterPro" id="IPR000055">
    <property type="entry name" value="Restrct_endonuc_typeI_TRD"/>
</dbReference>
<dbReference type="InterPro" id="IPR044946">
    <property type="entry name" value="Restrct_endonuc_typeI_TRD_sf"/>
</dbReference>
<feature type="domain" description="Type I restriction modification DNA specificity" evidence="4">
    <location>
        <begin position="71"/>
        <end position="175"/>
    </location>
</feature>
<gene>
    <name evidence="5" type="ORF">PYH38_003508</name>
</gene>
<name>A0ABY8D3C1_9HYPH</name>
<evidence type="ECO:0000256" key="3">
    <source>
        <dbReference type="ARBA" id="ARBA00023125"/>
    </source>
</evidence>
<comment type="similarity">
    <text evidence="1">Belongs to the type-I restriction system S methylase family.</text>
</comment>
<evidence type="ECO:0000313" key="6">
    <source>
        <dbReference type="Proteomes" id="UP001235547"/>
    </source>
</evidence>
<dbReference type="GO" id="GO:0004519">
    <property type="term" value="F:endonuclease activity"/>
    <property type="evidence" value="ECO:0007669"/>
    <property type="project" value="UniProtKB-KW"/>
</dbReference>
<protein>
    <submittedName>
        <fullName evidence="5">Restriction endonuclease subunit S</fullName>
        <ecNumber evidence="5">3.1.21.-</ecNumber>
    </submittedName>
</protein>
<organism evidence="5 6">
    <name type="scientific">Sinorhizobium numidicum</name>
    <dbReference type="NCBI Taxonomy" id="680248"/>
    <lineage>
        <taxon>Bacteria</taxon>
        <taxon>Pseudomonadati</taxon>
        <taxon>Pseudomonadota</taxon>
        <taxon>Alphaproteobacteria</taxon>
        <taxon>Hyphomicrobiales</taxon>
        <taxon>Rhizobiaceae</taxon>
        <taxon>Sinorhizobium/Ensifer group</taxon>
        <taxon>Sinorhizobium</taxon>
    </lineage>
</organism>
<dbReference type="InterPro" id="IPR051212">
    <property type="entry name" value="Type-I_RE_S_subunit"/>
</dbReference>
<reference evidence="5 6" key="1">
    <citation type="submission" date="2023-03" db="EMBL/GenBank/DDBJ databases">
        <authorList>
            <person name="Kaur S."/>
            <person name="Espinosa-Saiz D."/>
            <person name="Velazquez E."/>
            <person name="Menendez E."/>
            <person name="diCenzo G.C."/>
        </authorList>
    </citation>
    <scope>NUCLEOTIDE SEQUENCE [LARGE SCALE GENOMIC DNA]</scope>
    <source>
        <strain evidence="5 6">LMG 27395</strain>
    </source>
</reference>
<accession>A0ABY8D3C1</accession>
<dbReference type="GO" id="GO:0016787">
    <property type="term" value="F:hydrolase activity"/>
    <property type="evidence" value="ECO:0007669"/>
    <property type="project" value="UniProtKB-KW"/>
</dbReference>
<keyword evidence="5" id="KW-0255">Endonuclease</keyword>
<evidence type="ECO:0000259" key="4">
    <source>
        <dbReference type="Pfam" id="PF01420"/>
    </source>
</evidence>
<keyword evidence="5" id="KW-0540">Nuclease</keyword>
<keyword evidence="6" id="KW-1185">Reference proteome</keyword>